<proteinExistence type="predicted"/>
<organism evidence="2">
    <name type="scientific">uncultured marine thaumarchaeote KM3_83_E04</name>
    <dbReference type="NCBI Taxonomy" id="1456308"/>
    <lineage>
        <taxon>Archaea</taxon>
        <taxon>Nitrososphaerota</taxon>
        <taxon>environmental samples</taxon>
    </lineage>
</organism>
<dbReference type="GO" id="GO:0016747">
    <property type="term" value="F:acyltransferase activity, transferring groups other than amino-acyl groups"/>
    <property type="evidence" value="ECO:0007669"/>
    <property type="project" value="InterPro"/>
</dbReference>
<name>A0A075HVP7_9ARCH</name>
<keyword evidence="2" id="KW-0808">Transferase</keyword>
<reference evidence="2" key="1">
    <citation type="journal article" date="2014" name="Genome Biol. Evol.">
        <title>Pangenome evidence for extensive interdomain horizontal transfer affecting lineage core and shell genes in uncultured planktonic thaumarchaeota and euryarchaeota.</title>
        <authorList>
            <person name="Deschamps P."/>
            <person name="Zivanovic Y."/>
            <person name="Moreira D."/>
            <person name="Rodriguez-Valera F."/>
            <person name="Lopez-Garcia P."/>
        </authorList>
    </citation>
    <scope>NUCLEOTIDE SEQUENCE</scope>
</reference>
<dbReference type="AlphaFoldDB" id="A0A075HVP7"/>
<accession>A0A075HVP7</accession>
<feature type="domain" description="N-acetyltransferase" evidence="1">
    <location>
        <begin position="2"/>
        <end position="145"/>
    </location>
</feature>
<evidence type="ECO:0000313" key="2">
    <source>
        <dbReference type="EMBL" id="AIF18567.1"/>
    </source>
</evidence>
<sequence>MVQTRKARKNDVKSIIKLLIELGRPIPKKNETRHFSNVVSHYITDSDKSMFVALDGSKIIGMVSIIFLPRLNQNREEAWIPDLIITKKYQKHGIGTSLLKKCLGIAEKKNCYRIRLESGLSRKGTHKFYKNLKIKPFALSFEKRI</sequence>
<dbReference type="Gene3D" id="3.40.630.30">
    <property type="match status" value="1"/>
</dbReference>
<dbReference type="SUPFAM" id="SSF55729">
    <property type="entry name" value="Acyl-CoA N-acyltransferases (Nat)"/>
    <property type="match status" value="1"/>
</dbReference>
<dbReference type="InterPro" id="IPR016181">
    <property type="entry name" value="Acyl_CoA_acyltransferase"/>
</dbReference>
<dbReference type="PROSITE" id="PS51186">
    <property type="entry name" value="GNAT"/>
    <property type="match status" value="1"/>
</dbReference>
<dbReference type="CDD" id="cd04301">
    <property type="entry name" value="NAT_SF"/>
    <property type="match status" value="1"/>
</dbReference>
<evidence type="ECO:0000259" key="1">
    <source>
        <dbReference type="PROSITE" id="PS51186"/>
    </source>
</evidence>
<protein>
    <submittedName>
        <fullName evidence="2">GCN5-related N-acetyltransferase</fullName>
    </submittedName>
</protein>
<dbReference type="EMBL" id="KF901114">
    <property type="protein sequence ID" value="AIF18567.1"/>
    <property type="molecule type" value="Genomic_DNA"/>
</dbReference>
<dbReference type="InterPro" id="IPR000182">
    <property type="entry name" value="GNAT_dom"/>
</dbReference>
<dbReference type="Pfam" id="PF00583">
    <property type="entry name" value="Acetyltransf_1"/>
    <property type="match status" value="1"/>
</dbReference>